<proteinExistence type="predicted"/>
<keyword evidence="4" id="KW-1185">Reference proteome</keyword>
<name>A0A171DMK1_9ACTN</name>
<reference evidence="3 4" key="1">
    <citation type="journal article" date="2016" name="Genome Announc.">
        <title>Draft Genome Sequence of Planomonospora sphaerica JCM9374, a Rare Actinomycete.</title>
        <authorList>
            <person name="Dohra H."/>
            <person name="Suzuki T."/>
            <person name="Inoue Y."/>
            <person name="Kodani S."/>
        </authorList>
    </citation>
    <scope>NUCLEOTIDE SEQUENCE [LARGE SCALE GENOMIC DNA]</scope>
    <source>
        <strain evidence="3 4">JCM 9374</strain>
    </source>
</reference>
<reference evidence="4" key="2">
    <citation type="submission" date="2016-04" db="EMBL/GenBank/DDBJ databases">
        <title>Planomonospora sphaerica JCM9374 whole genome shotgun sequence.</title>
        <authorList>
            <person name="Suzuki T."/>
            <person name="Dohra H."/>
            <person name="Kodani S."/>
        </authorList>
    </citation>
    <scope>NUCLEOTIDE SEQUENCE [LARGE SCALE GENOMIC DNA]</scope>
    <source>
        <strain evidence="4">JCM 9374</strain>
    </source>
</reference>
<feature type="signal peptide" evidence="2">
    <location>
        <begin position="1"/>
        <end position="31"/>
    </location>
</feature>
<feature type="region of interest" description="Disordered" evidence="1">
    <location>
        <begin position="87"/>
        <end position="173"/>
    </location>
</feature>
<feature type="region of interest" description="Disordered" evidence="1">
    <location>
        <begin position="255"/>
        <end position="284"/>
    </location>
</feature>
<feature type="chain" id="PRO_5007905865" evidence="2">
    <location>
        <begin position="32"/>
        <end position="332"/>
    </location>
</feature>
<dbReference type="Proteomes" id="UP000077701">
    <property type="component" value="Unassembled WGS sequence"/>
</dbReference>
<comment type="caution">
    <text evidence="3">The sequence shown here is derived from an EMBL/GenBank/DDBJ whole genome shotgun (WGS) entry which is preliminary data.</text>
</comment>
<dbReference type="STRING" id="161355.PS9374_05892"/>
<keyword evidence="2" id="KW-0732">Signal</keyword>
<evidence type="ECO:0000313" key="3">
    <source>
        <dbReference type="EMBL" id="GAT70212.1"/>
    </source>
</evidence>
<gene>
    <name evidence="3" type="ORF">PS9374_05892</name>
</gene>
<accession>A0A171DMK1</accession>
<evidence type="ECO:0000256" key="2">
    <source>
        <dbReference type="SAM" id="SignalP"/>
    </source>
</evidence>
<sequence>MLRHAAAITTLCCTALTVVSGSGTAVPAAEAAVRTGTTGSAAPAAPGAEGAVEATGGVAELIGCGSEGGPGCAARARRWWKRLAAAGRLPAGGGGGGDPRADRSEGAGRSGLRGRPGLPYTPDPRGPLDPRDGSRSPLDHPLDLLDPLDPLDPLKPLKPRPQAGGGRAAGTPVPPAAVLEAVDRLVLPEPEIGSSPGPEDLQLVRLPIWLTISRASWRSRTATGTAGGTTATVLARPARVNWDMGDGTTVVCRGPGTAYREGRDDPRRPSPTCGHTYLDSSMDAPNGEYRVTATVVWEVTWTAGGRSGPLPSLTTTASEEFRVAESQSVVTA</sequence>
<dbReference type="RefSeq" id="WP_068902246.1">
    <property type="nucleotide sequence ID" value="NZ_BDCX01000016.1"/>
</dbReference>
<dbReference type="EMBL" id="BDCX01000016">
    <property type="protein sequence ID" value="GAT70212.1"/>
    <property type="molecule type" value="Genomic_DNA"/>
</dbReference>
<evidence type="ECO:0000313" key="4">
    <source>
        <dbReference type="Proteomes" id="UP000077701"/>
    </source>
</evidence>
<organism evidence="3 4">
    <name type="scientific">Planomonospora sphaerica</name>
    <dbReference type="NCBI Taxonomy" id="161355"/>
    <lineage>
        <taxon>Bacteria</taxon>
        <taxon>Bacillati</taxon>
        <taxon>Actinomycetota</taxon>
        <taxon>Actinomycetes</taxon>
        <taxon>Streptosporangiales</taxon>
        <taxon>Streptosporangiaceae</taxon>
        <taxon>Planomonospora</taxon>
    </lineage>
</organism>
<dbReference type="AlphaFoldDB" id="A0A171DMK1"/>
<evidence type="ECO:0000256" key="1">
    <source>
        <dbReference type="SAM" id="MobiDB-lite"/>
    </source>
</evidence>
<feature type="compositionally biased region" description="Basic and acidic residues" evidence="1">
    <location>
        <begin position="126"/>
        <end position="143"/>
    </location>
</feature>
<dbReference type="OrthoDB" id="3742379at2"/>
<protein>
    <submittedName>
        <fullName evidence="3">ATP/GTP-binding protein</fullName>
    </submittedName>
</protein>